<dbReference type="Proteomes" id="UP001451303">
    <property type="component" value="Unassembled WGS sequence"/>
</dbReference>
<keyword evidence="2" id="KW-0732">Signal</keyword>
<reference evidence="3 4" key="1">
    <citation type="submission" date="2023-09" db="EMBL/GenBank/DDBJ databases">
        <title>Multi-omics analysis of a traditional fermented food reveals byproduct-associated fungal strains for waste-to-food upcycling.</title>
        <authorList>
            <consortium name="Lawrence Berkeley National Laboratory"/>
            <person name="Rekdal V.M."/>
            <person name="Villalobos-Escobedo J.M."/>
            <person name="Rodriguez-Valeron N."/>
            <person name="Garcia M.O."/>
            <person name="Vasquez D.P."/>
            <person name="Damayanti I."/>
            <person name="Sorensen P.M."/>
            <person name="Baidoo E.E."/>
            <person name="De Carvalho A.C."/>
            <person name="Riley R."/>
            <person name="Lipzen A."/>
            <person name="He G."/>
            <person name="Yan M."/>
            <person name="Haridas S."/>
            <person name="Daum C."/>
            <person name="Yoshinaga Y."/>
            <person name="Ng V."/>
            <person name="Grigoriev I.V."/>
            <person name="Munk R."/>
            <person name="Nuraida L."/>
            <person name="Wijaya C.H."/>
            <person name="Morales P.-C."/>
            <person name="Keasling J.D."/>
        </authorList>
    </citation>
    <scope>NUCLEOTIDE SEQUENCE [LARGE SCALE GENOMIC DNA]</scope>
    <source>
        <strain evidence="3 4">FGSC 2613</strain>
    </source>
</reference>
<accession>A0ABR3DUP4</accession>
<gene>
    <name evidence="3" type="ORF">QR685DRAFT_54061</name>
</gene>
<feature type="compositionally biased region" description="Polar residues" evidence="1">
    <location>
        <begin position="87"/>
        <end position="99"/>
    </location>
</feature>
<feature type="chain" id="PRO_5046853695" evidence="2">
    <location>
        <begin position="20"/>
        <end position="166"/>
    </location>
</feature>
<comment type="caution">
    <text evidence="3">The sequence shown here is derived from an EMBL/GenBank/DDBJ whole genome shotgun (WGS) entry which is preliminary data.</text>
</comment>
<feature type="signal peptide" evidence="2">
    <location>
        <begin position="1"/>
        <end position="19"/>
    </location>
</feature>
<proteinExistence type="predicted"/>
<dbReference type="EMBL" id="JAVLET010000001">
    <property type="protein sequence ID" value="KAL0475608.1"/>
    <property type="molecule type" value="Genomic_DNA"/>
</dbReference>
<evidence type="ECO:0000313" key="4">
    <source>
        <dbReference type="Proteomes" id="UP001451303"/>
    </source>
</evidence>
<evidence type="ECO:0000313" key="3">
    <source>
        <dbReference type="EMBL" id="KAL0475608.1"/>
    </source>
</evidence>
<feature type="compositionally biased region" description="Polar residues" evidence="1">
    <location>
        <begin position="117"/>
        <end position="134"/>
    </location>
</feature>
<sequence>MKLSTVAPFLLCSVHTALAQSLAPSPTASVGCEPHGDHWHCKGPKVTSLATAVTAASVSSVAATTSAVHDHDDHDHDEEDHDHDGESASSVSLKPSPTESYGCEAHGDHWHCAGHVSATSTTSPGSQEQASSGNATAPTTPPTAGAVRQGASGLAAAGLAIMALAF</sequence>
<protein>
    <submittedName>
        <fullName evidence="3">Uncharacterized protein</fullName>
    </submittedName>
</protein>
<dbReference type="PROSITE" id="PS51257">
    <property type="entry name" value="PROKAR_LIPOPROTEIN"/>
    <property type="match status" value="1"/>
</dbReference>
<feature type="region of interest" description="Disordered" evidence="1">
    <location>
        <begin position="114"/>
        <end position="146"/>
    </location>
</feature>
<feature type="region of interest" description="Disordered" evidence="1">
    <location>
        <begin position="61"/>
        <end position="100"/>
    </location>
</feature>
<keyword evidence="4" id="KW-1185">Reference proteome</keyword>
<evidence type="ECO:0000256" key="2">
    <source>
        <dbReference type="SAM" id="SignalP"/>
    </source>
</evidence>
<organism evidence="3 4">
    <name type="scientific">Neurospora intermedia</name>
    <dbReference type="NCBI Taxonomy" id="5142"/>
    <lineage>
        <taxon>Eukaryota</taxon>
        <taxon>Fungi</taxon>
        <taxon>Dikarya</taxon>
        <taxon>Ascomycota</taxon>
        <taxon>Pezizomycotina</taxon>
        <taxon>Sordariomycetes</taxon>
        <taxon>Sordariomycetidae</taxon>
        <taxon>Sordariales</taxon>
        <taxon>Sordariaceae</taxon>
        <taxon>Neurospora</taxon>
    </lineage>
</organism>
<name>A0ABR3DUP4_NEUIN</name>
<evidence type="ECO:0000256" key="1">
    <source>
        <dbReference type="SAM" id="MobiDB-lite"/>
    </source>
</evidence>
<feature type="compositionally biased region" description="Low complexity" evidence="1">
    <location>
        <begin position="135"/>
        <end position="146"/>
    </location>
</feature>